<feature type="domain" description="HTH lysR-type" evidence="6">
    <location>
        <begin position="1"/>
        <end position="58"/>
    </location>
</feature>
<keyword evidence="10" id="KW-1185">Reference proteome</keyword>
<dbReference type="InterPro" id="IPR005119">
    <property type="entry name" value="LysR_subst-bd"/>
</dbReference>
<evidence type="ECO:0000256" key="3">
    <source>
        <dbReference type="ARBA" id="ARBA00023015"/>
    </source>
</evidence>
<evidence type="ECO:0000259" key="6">
    <source>
        <dbReference type="PROSITE" id="PS50931"/>
    </source>
</evidence>
<dbReference type="SUPFAM" id="SSF53850">
    <property type="entry name" value="Periplasmic binding protein-like II"/>
    <property type="match status" value="1"/>
</dbReference>
<evidence type="ECO:0000313" key="8">
    <source>
        <dbReference type="EMBL" id="WMT16427.1"/>
    </source>
</evidence>
<organism evidence="7 9">
    <name type="scientific">Serratia fonticola</name>
    <dbReference type="NCBI Taxonomy" id="47917"/>
    <lineage>
        <taxon>Bacteria</taxon>
        <taxon>Pseudomonadati</taxon>
        <taxon>Pseudomonadota</taxon>
        <taxon>Gammaproteobacteria</taxon>
        <taxon>Enterobacterales</taxon>
        <taxon>Yersiniaceae</taxon>
        <taxon>Serratia</taxon>
    </lineage>
</organism>
<dbReference type="RefSeq" id="WP_161711780.1">
    <property type="nucleotide sequence ID" value="NZ_CAMKUK010000003.1"/>
</dbReference>
<sequence length="295" mass="33189">MLLRHIRYFLAVAEQGNFTRAAEVLHVSQPTLSQQIKQLEETLQVELFDRSGRRVQLTDAGQAWMRYARLALQDLDAGKRAIQDVATLERGNLRLAMTPTFTSYLIGPLVDGFYRRYPGITLNIREMTQDKMEALLCDDQLDLGIAFEPVHSADIAATRLFTERLQLMVGKGHQLTKHRAALNVAEVQQVPLVLLNGDFATRHYVDEYCQQHAIHPQVAMEANAISAIVEIVRHGQLATILPQAIARDNPLLLPIKLSVPMPERHAVVLQRKEGYRSAASRALIAMLQDQVKEMG</sequence>
<keyword evidence="3" id="KW-0805">Transcription regulation</keyword>
<evidence type="ECO:0000313" key="7">
    <source>
        <dbReference type="EMBL" id="QXT42900.1"/>
    </source>
</evidence>
<proteinExistence type="inferred from homology"/>
<reference evidence="7" key="2">
    <citation type="submission" date="2022-06" db="EMBL/GenBank/DDBJ databases">
        <title>Genome sequences of seven Enterobacteriaceae strains isolated from Canadian wastewater treatment facilities.</title>
        <authorList>
            <person name="Huang H."/>
            <person name="Chmara J.T."/>
            <person name="Duceppe M.-O."/>
        </authorList>
    </citation>
    <scope>NUCLEOTIDE SEQUENCE</scope>
    <source>
        <strain evidence="7">HH13</strain>
    </source>
</reference>
<evidence type="ECO:0000313" key="9">
    <source>
        <dbReference type="Proteomes" id="UP000503464"/>
    </source>
</evidence>
<dbReference type="InterPro" id="IPR036390">
    <property type="entry name" value="WH_DNA-bd_sf"/>
</dbReference>
<reference evidence="9" key="1">
    <citation type="submission" date="2020-03" db="EMBL/GenBank/DDBJ databases">
        <title>Genome sequences of seven Enterobacteriaceae strains isolated from Canadian wastewater treatment facilities.</title>
        <authorList>
            <person name="Huang H."/>
            <person name="Chmara J.T."/>
            <person name="Duceppe M.-O."/>
        </authorList>
    </citation>
    <scope>NUCLEOTIDE SEQUENCE [LARGE SCALE GENOMIC DNA]</scope>
    <source>
        <strain evidence="9">Biosolid 3</strain>
    </source>
</reference>
<dbReference type="Pfam" id="PF00126">
    <property type="entry name" value="HTH_1"/>
    <property type="match status" value="1"/>
</dbReference>
<gene>
    <name evidence="7" type="primary">cynR</name>
    <name evidence="7" type="ORF">G9399_17785</name>
    <name evidence="8" type="ORF">RFB13_08950</name>
</gene>
<dbReference type="FunFam" id="1.10.10.10:FF:000001">
    <property type="entry name" value="LysR family transcriptional regulator"/>
    <property type="match status" value="1"/>
</dbReference>
<keyword evidence="2" id="KW-0678">Repressor</keyword>
<dbReference type="Proteomes" id="UP000503464">
    <property type="component" value="Chromosome"/>
</dbReference>
<protein>
    <submittedName>
        <fullName evidence="7">Transcriptional regulator CynR</fullName>
    </submittedName>
</protein>
<keyword evidence="4" id="KW-0238">DNA-binding</keyword>
<comment type="similarity">
    <text evidence="1">Belongs to the LysR transcriptional regulatory family.</text>
</comment>
<dbReference type="Pfam" id="PF03466">
    <property type="entry name" value="LysR_substrate"/>
    <property type="match status" value="1"/>
</dbReference>
<dbReference type="NCBIfam" id="NF008416">
    <property type="entry name" value="PRK11242.1"/>
    <property type="match status" value="1"/>
</dbReference>
<dbReference type="PRINTS" id="PR00039">
    <property type="entry name" value="HTHLYSR"/>
</dbReference>
<dbReference type="InterPro" id="IPR050950">
    <property type="entry name" value="HTH-type_LysR_regulators"/>
</dbReference>
<dbReference type="PROSITE" id="PS50931">
    <property type="entry name" value="HTH_LYSR"/>
    <property type="match status" value="1"/>
</dbReference>
<dbReference type="GO" id="GO:0003677">
    <property type="term" value="F:DNA binding"/>
    <property type="evidence" value="ECO:0007669"/>
    <property type="project" value="UniProtKB-KW"/>
</dbReference>
<dbReference type="CDD" id="cd08425">
    <property type="entry name" value="PBP2_CynR"/>
    <property type="match status" value="1"/>
</dbReference>
<dbReference type="SUPFAM" id="SSF46785">
    <property type="entry name" value="Winged helix' DNA-binding domain"/>
    <property type="match status" value="1"/>
</dbReference>
<dbReference type="Gene3D" id="1.10.10.10">
    <property type="entry name" value="Winged helix-like DNA-binding domain superfamily/Winged helix DNA-binding domain"/>
    <property type="match status" value="1"/>
</dbReference>
<dbReference type="EMBL" id="CP133586">
    <property type="protein sequence ID" value="WMT16427.1"/>
    <property type="molecule type" value="Genomic_DNA"/>
</dbReference>
<dbReference type="PANTHER" id="PTHR30419">
    <property type="entry name" value="HTH-TYPE TRANSCRIPTIONAL REGULATOR YBHD"/>
    <property type="match status" value="1"/>
</dbReference>
<evidence type="ECO:0000256" key="5">
    <source>
        <dbReference type="ARBA" id="ARBA00023163"/>
    </source>
</evidence>
<evidence type="ECO:0000256" key="2">
    <source>
        <dbReference type="ARBA" id="ARBA00022491"/>
    </source>
</evidence>
<dbReference type="Proteomes" id="UP001235341">
    <property type="component" value="Chromosome"/>
</dbReference>
<dbReference type="InterPro" id="IPR000847">
    <property type="entry name" value="LysR_HTH_N"/>
</dbReference>
<name>A0AAE7SW88_SERFO</name>
<dbReference type="InterPro" id="IPR037403">
    <property type="entry name" value="CynR_PBP2"/>
</dbReference>
<keyword evidence="5" id="KW-0804">Transcription</keyword>
<dbReference type="GO" id="GO:0005829">
    <property type="term" value="C:cytosol"/>
    <property type="evidence" value="ECO:0007669"/>
    <property type="project" value="TreeGrafter"/>
</dbReference>
<evidence type="ECO:0000256" key="1">
    <source>
        <dbReference type="ARBA" id="ARBA00009437"/>
    </source>
</evidence>
<evidence type="ECO:0000256" key="4">
    <source>
        <dbReference type="ARBA" id="ARBA00023125"/>
    </source>
</evidence>
<reference evidence="8 10" key="3">
    <citation type="submission" date="2023-08" db="EMBL/GenBank/DDBJ databases">
        <title>Complete Genome and Methylome dissection of Serratia fonticola NEB369.</title>
        <authorList>
            <person name="Fomenkov A."/>
            <person name="Roberts R.D."/>
        </authorList>
    </citation>
    <scope>NUCLEOTIDE SEQUENCE [LARGE SCALE GENOMIC DNA]</scope>
    <source>
        <strain evidence="8 10">NEB369</strain>
    </source>
</reference>
<dbReference type="AlphaFoldDB" id="A0AAE7SW88"/>
<dbReference type="InterPro" id="IPR036388">
    <property type="entry name" value="WH-like_DNA-bd_sf"/>
</dbReference>
<dbReference type="EMBL" id="CP054160">
    <property type="protein sequence ID" value="QXT42900.1"/>
    <property type="molecule type" value="Genomic_DNA"/>
</dbReference>
<dbReference type="Gene3D" id="3.40.190.290">
    <property type="match status" value="1"/>
</dbReference>
<dbReference type="GO" id="GO:0003700">
    <property type="term" value="F:DNA-binding transcription factor activity"/>
    <property type="evidence" value="ECO:0007669"/>
    <property type="project" value="InterPro"/>
</dbReference>
<evidence type="ECO:0000313" key="10">
    <source>
        <dbReference type="Proteomes" id="UP001235341"/>
    </source>
</evidence>
<accession>A0AAE7SW88</accession>